<protein>
    <submittedName>
        <fullName evidence="1">Oligoendopeptidase F</fullName>
    </submittedName>
</protein>
<comment type="caution">
    <text evidence="1">The sequence shown here is derived from an EMBL/GenBank/DDBJ whole genome shotgun (WGS) entry which is preliminary data.</text>
</comment>
<dbReference type="PANTHER" id="PTHR11804">
    <property type="entry name" value="PROTEASE M3 THIMET OLIGOPEPTIDASE-RELATED"/>
    <property type="match status" value="1"/>
</dbReference>
<evidence type="ECO:0000313" key="1">
    <source>
        <dbReference type="EMBL" id="GGH85048.1"/>
    </source>
</evidence>
<dbReference type="GO" id="GO:0006508">
    <property type="term" value="P:proteolysis"/>
    <property type="evidence" value="ECO:0007669"/>
    <property type="project" value="InterPro"/>
</dbReference>
<keyword evidence="2" id="KW-1185">Reference proteome</keyword>
<evidence type="ECO:0000313" key="2">
    <source>
        <dbReference type="Proteomes" id="UP000656813"/>
    </source>
</evidence>
<reference evidence="1" key="2">
    <citation type="submission" date="2020-09" db="EMBL/GenBank/DDBJ databases">
        <authorList>
            <person name="Sun Q."/>
            <person name="Zhou Y."/>
        </authorList>
    </citation>
    <scope>NUCLEOTIDE SEQUENCE</scope>
    <source>
        <strain evidence="1">CGMCC 1.12777</strain>
    </source>
</reference>
<dbReference type="GO" id="GO:0004222">
    <property type="term" value="F:metalloendopeptidase activity"/>
    <property type="evidence" value="ECO:0007669"/>
    <property type="project" value="InterPro"/>
</dbReference>
<dbReference type="RefSeq" id="WP_188498157.1">
    <property type="nucleotide sequence ID" value="NZ_BMFV01000025.1"/>
</dbReference>
<dbReference type="CDD" id="cd09606">
    <property type="entry name" value="M3B_PepF"/>
    <property type="match status" value="1"/>
</dbReference>
<dbReference type="PANTHER" id="PTHR11804:SF28">
    <property type="entry name" value="OLIGOENDOPEPTIDASE F"/>
    <property type="match status" value="1"/>
</dbReference>
<dbReference type="InterPro" id="IPR011976">
    <property type="entry name" value="Pept_M3B_oligopep-rel"/>
</dbReference>
<dbReference type="Proteomes" id="UP000656813">
    <property type="component" value="Unassembled WGS sequence"/>
</dbReference>
<dbReference type="Gene3D" id="1.10.1370.30">
    <property type="match status" value="1"/>
</dbReference>
<dbReference type="EMBL" id="BMFV01000025">
    <property type="protein sequence ID" value="GGH85048.1"/>
    <property type="molecule type" value="Genomic_DNA"/>
</dbReference>
<sequence length="564" mass="65249">MKFSEYAYQRPDIQVIDKQIHDLLEQFNAADSAEAQSHLIDEMNKVRGEFESMAEVAAIRHTIDTTDPYYEQEQDYFDETQPLYQGLVTDIYQALIHSKFRNELEAKKGKQLFKMAELTLKTFSPEVIEELQQENRLATEYDKLIASAKVVFEGEEYNLNQLTPFRVSIDRSVRKAATEAFYQFMSDNEAQFDGIYDKLVKVRSKIAQKLGFESFVELGYARMLRTDYSADHVAKFRKQVEDFLVPLTTKLLQRQQERLGLDVFTYYDEAVQYKTGNATPKGDADWIVKQAKQMYAEMSPETDEFFSFMTDHGLMDLLAKKGKASGGYCTYISKWQSPFIFANFNGTSGDIDVLTHEGGHAFQAYSSRDFATPEYQFPTYEAAEIHSMSMEFFAWPWMERFFGEDVDKYKFTHLGGALLFIPYGVAVDEFQHFVYAHPEATPTERKAAWRSLEKRYLPHLNYEGNNYLENGGFWHKQGHIFSSPFYYIDYTLAQICALQFWKKMNENHEAAWADYVHLCQQGGSRSFIELVKLAGLMSPFEEGCVEAVVGAAEDYLNQIDDKKL</sequence>
<dbReference type="AlphaFoldDB" id="A0A8J2ZXC4"/>
<accession>A0A8J2ZXC4</accession>
<name>A0A8J2ZXC4_9BACL</name>
<organism evidence="1 2">
    <name type="scientific">Pullulanibacillus pueri</name>
    <dbReference type="NCBI Taxonomy" id="1437324"/>
    <lineage>
        <taxon>Bacteria</taxon>
        <taxon>Bacillati</taxon>
        <taxon>Bacillota</taxon>
        <taxon>Bacilli</taxon>
        <taxon>Bacillales</taxon>
        <taxon>Sporolactobacillaceae</taxon>
        <taxon>Pullulanibacillus</taxon>
    </lineage>
</organism>
<reference evidence="1" key="1">
    <citation type="journal article" date="2014" name="Int. J. Syst. Evol. Microbiol.">
        <title>Complete genome sequence of Corynebacterium casei LMG S-19264T (=DSM 44701T), isolated from a smear-ripened cheese.</title>
        <authorList>
            <consortium name="US DOE Joint Genome Institute (JGI-PGF)"/>
            <person name="Walter F."/>
            <person name="Albersmeier A."/>
            <person name="Kalinowski J."/>
            <person name="Ruckert C."/>
        </authorList>
    </citation>
    <scope>NUCLEOTIDE SEQUENCE</scope>
    <source>
        <strain evidence="1">CGMCC 1.12777</strain>
    </source>
</reference>
<gene>
    <name evidence="1" type="ORF">GCM10007096_29530</name>
</gene>
<dbReference type="SUPFAM" id="SSF55486">
    <property type="entry name" value="Metalloproteases ('zincins'), catalytic domain"/>
    <property type="match status" value="1"/>
</dbReference>
<dbReference type="NCBIfam" id="TIGR02289">
    <property type="entry name" value="M3_not_pepF"/>
    <property type="match status" value="1"/>
</dbReference>
<dbReference type="InterPro" id="IPR045090">
    <property type="entry name" value="Pept_M3A_M3B"/>
</dbReference>
<proteinExistence type="predicted"/>
<dbReference type="GO" id="GO:0006518">
    <property type="term" value="P:peptide metabolic process"/>
    <property type="evidence" value="ECO:0007669"/>
    <property type="project" value="TreeGrafter"/>
</dbReference>